<feature type="compositionally biased region" description="Basic and acidic residues" evidence="1">
    <location>
        <begin position="20"/>
        <end position="31"/>
    </location>
</feature>
<dbReference type="AlphaFoldDB" id="A0A6J4I3X5"/>
<reference evidence="2" key="1">
    <citation type="submission" date="2020-02" db="EMBL/GenBank/DDBJ databases">
        <authorList>
            <person name="Meier V. D."/>
        </authorList>
    </citation>
    <scope>NUCLEOTIDE SEQUENCE</scope>
    <source>
        <strain evidence="2">AVDCRST_MAG93</strain>
    </source>
</reference>
<organism evidence="2">
    <name type="scientific">uncultured Chloroflexia bacterium</name>
    <dbReference type="NCBI Taxonomy" id="1672391"/>
    <lineage>
        <taxon>Bacteria</taxon>
        <taxon>Bacillati</taxon>
        <taxon>Chloroflexota</taxon>
        <taxon>Chloroflexia</taxon>
        <taxon>environmental samples</taxon>
    </lineage>
</organism>
<evidence type="ECO:0000256" key="1">
    <source>
        <dbReference type="SAM" id="MobiDB-lite"/>
    </source>
</evidence>
<name>A0A6J4I3X5_9CHLR</name>
<gene>
    <name evidence="2" type="ORF">AVDCRST_MAG93-1264</name>
</gene>
<accession>A0A6J4I3X5</accession>
<sequence>MAADRPARALGTTLAEMLAEPEREALDADGE</sequence>
<proteinExistence type="predicted"/>
<evidence type="ECO:0000313" key="2">
    <source>
        <dbReference type="EMBL" id="CAA9239576.1"/>
    </source>
</evidence>
<protein>
    <submittedName>
        <fullName evidence="2">Uncharacterized protein</fullName>
    </submittedName>
</protein>
<feature type="region of interest" description="Disordered" evidence="1">
    <location>
        <begin position="1"/>
        <end position="31"/>
    </location>
</feature>
<dbReference type="EMBL" id="CADCTR010000427">
    <property type="protein sequence ID" value="CAA9239576.1"/>
    <property type="molecule type" value="Genomic_DNA"/>
</dbReference>